<sequence length="392" mass="43950">MTVGVCLRPANVNIAVVLRMKNAQEIAREIAQSWEALHPEIIQDAEVNLDDENTRYLLVEDTEEYEHTAYPREEYAELERLRYREKDQFHESLVTQITVMMIHGLIGERQMFHAAALGNAENKRAVALIAESGTGKTTASHFLGERFTYLTDETVIVDEDRTVTPYLKPLSVITDPARPKQQISPEKMGLNLPEPDAQFKLTAMVILTRDKSEGYTAPVLKKVHLADALLKISAQTSGLGFTDRGVEKLIDLIVACGGVLRLEYSEISESLPLLVKLLNAPTPTEAREPIDIAYADNTKPAHGELARAADTSGYRIDDRVLLMQETQLSEVSFFAGDLWFELETPRTPQDLHRRLEELYEEEIPYDAFEKNLSELMGLGVIDQGRARAVAAS</sequence>
<accession>A0A7H2BCQ5</accession>
<name>A0A7H2BCQ5_9MICC</name>
<dbReference type="KEGG" id="rter:IDM49_09525"/>
<evidence type="ECO:0000313" key="2">
    <source>
        <dbReference type="Proteomes" id="UP000516404"/>
    </source>
</evidence>
<gene>
    <name evidence="1" type="ORF">IDM49_09525</name>
</gene>
<proteinExistence type="predicted"/>
<dbReference type="SUPFAM" id="SSF53795">
    <property type="entry name" value="PEP carboxykinase-like"/>
    <property type="match status" value="1"/>
</dbReference>
<dbReference type="AlphaFoldDB" id="A0A7H2BCQ5"/>
<dbReference type="RefSeq" id="WP_190724338.1">
    <property type="nucleotide sequence ID" value="NZ_CP061539.1"/>
</dbReference>
<evidence type="ECO:0008006" key="3">
    <source>
        <dbReference type="Google" id="ProtNLM"/>
    </source>
</evidence>
<dbReference type="GeneID" id="96624479"/>
<dbReference type="Proteomes" id="UP000516404">
    <property type="component" value="Chromosome"/>
</dbReference>
<keyword evidence="2" id="KW-1185">Reference proteome</keyword>
<evidence type="ECO:0000313" key="1">
    <source>
        <dbReference type="EMBL" id="QNV37451.1"/>
    </source>
</evidence>
<protein>
    <recommendedName>
        <fullName evidence="3">PqqD family peptide modification chaperone</fullName>
    </recommendedName>
</protein>
<organism evidence="1 2">
    <name type="scientific">Rothia terrae</name>
    <dbReference type="NCBI Taxonomy" id="396015"/>
    <lineage>
        <taxon>Bacteria</taxon>
        <taxon>Bacillati</taxon>
        <taxon>Actinomycetota</taxon>
        <taxon>Actinomycetes</taxon>
        <taxon>Micrococcales</taxon>
        <taxon>Micrococcaceae</taxon>
        <taxon>Rothia</taxon>
    </lineage>
</organism>
<dbReference type="EMBL" id="CP061539">
    <property type="protein sequence ID" value="QNV37451.1"/>
    <property type="molecule type" value="Genomic_DNA"/>
</dbReference>
<reference evidence="1 2" key="1">
    <citation type="submission" date="2020-09" db="EMBL/GenBank/DDBJ databases">
        <title>Investigation of environmental microbes.</title>
        <authorList>
            <person name="Ou Y."/>
            <person name="Kang Q."/>
        </authorList>
    </citation>
    <scope>NUCLEOTIDE SEQUENCE [LARGE SCALE GENOMIC DNA]</scope>
    <source>
        <strain evidence="1 2">KJZ-14</strain>
    </source>
</reference>